<feature type="signal peptide" evidence="1">
    <location>
        <begin position="1"/>
        <end position="23"/>
    </location>
</feature>
<evidence type="ECO:0000313" key="4">
    <source>
        <dbReference type="WBParaSite" id="EVEC_0000753601-mRNA-1"/>
    </source>
</evidence>
<dbReference type="EMBL" id="UXUI01008751">
    <property type="protein sequence ID" value="VDD92287.1"/>
    <property type="molecule type" value="Genomic_DNA"/>
</dbReference>
<reference evidence="2 3" key="2">
    <citation type="submission" date="2018-10" db="EMBL/GenBank/DDBJ databases">
        <authorList>
            <consortium name="Pathogen Informatics"/>
        </authorList>
    </citation>
    <scope>NUCLEOTIDE SEQUENCE [LARGE SCALE GENOMIC DNA]</scope>
</reference>
<dbReference type="OrthoDB" id="5802886at2759"/>
<organism evidence="4">
    <name type="scientific">Enterobius vermicularis</name>
    <name type="common">Human pinworm</name>
    <dbReference type="NCBI Taxonomy" id="51028"/>
    <lineage>
        <taxon>Eukaryota</taxon>
        <taxon>Metazoa</taxon>
        <taxon>Ecdysozoa</taxon>
        <taxon>Nematoda</taxon>
        <taxon>Chromadorea</taxon>
        <taxon>Rhabditida</taxon>
        <taxon>Spirurina</taxon>
        <taxon>Oxyuridomorpha</taxon>
        <taxon>Oxyuroidea</taxon>
        <taxon>Oxyuridae</taxon>
        <taxon>Enterobius</taxon>
    </lineage>
</organism>
<evidence type="ECO:0000256" key="1">
    <source>
        <dbReference type="SAM" id="SignalP"/>
    </source>
</evidence>
<accession>A0A0N4VAM2</accession>
<protein>
    <submittedName>
        <fullName evidence="4">EB domain-containing protein</fullName>
    </submittedName>
</protein>
<evidence type="ECO:0000313" key="3">
    <source>
        <dbReference type="Proteomes" id="UP000274131"/>
    </source>
</evidence>
<name>A0A0N4VAM2_ENTVE</name>
<proteinExistence type="predicted"/>
<keyword evidence="1" id="KW-0732">Signal</keyword>
<dbReference type="AlphaFoldDB" id="A0A0N4VAM2"/>
<feature type="chain" id="PRO_5043122806" evidence="1">
    <location>
        <begin position="24"/>
        <end position="122"/>
    </location>
</feature>
<sequence length="122" mass="13628">MIYCWFTALSLIIILYCLKTVETVECFCTEENTCEVLGRCQGTACLVGVLKSNQVLRTCGTEPVGCYRNIEPTLYGTFSFSFLSSSSSSSSPLLSSSSKFFVLRVFLFFVYKLKSKTFLALL</sequence>
<keyword evidence="3" id="KW-1185">Reference proteome</keyword>
<evidence type="ECO:0000313" key="2">
    <source>
        <dbReference type="EMBL" id="VDD92287.1"/>
    </source>
</evidence>
<dbReference type="WBParaSite" id="EVEC_0000753601-mRNA-1">
    <property type="protein sequence ID" value="EVEC_0000753601-mRNA-1"/>
    <property type="gene ID" value="EVEC_0000753601"/>
</dbReference>
<reference evidence="4" key="1">
    <citation type="submission" date="2017-02" db="UniProtKB">
        <authorList>
            <consortium name="WormBaseParasite"/>
        </authorList>
    </citation>
    <scope>IDENTIFICATION</scope>
</reference>
<dbReference type="Proteomes" id="UP000274131">
    <property type="component" value="Unassembled WGS sequence"/>
</dbReference>
<gene>
    <name evidence="2" type="ORF">EVEC_LOCUS7038</name>
</gene>